<dbReference type="EC" id="7.1.1.-" evidence="5"/>
<evidence type="ECO:0000256" key="3">
    <source>
        <dbReference type="ARBA" id="ARBA00022989"/>
    </source>
</evidence>
<comment type="function">
    <text evidence="5">NDH-1 shuttles electrons from NADH, via FMN and iron-sulfur (Fe-S) centers, to quinones in the respiratory chain. The immediate electron acceptor for the enzyme in this species is believed to be ubiquinone. Couples the redox reaction to proton translocation (for every two electrons transferred, four hydrogen ions are translocated across the cytoplasmic membrane), and thus conserves the redox energy in a proton gradient. This subunit may bind ubiquinone.</text>
</comment>
<feature type="transmembrane region" description="Helical" evidence="5">
    <location>
        <begin position="197"/>
        <end position="215"/>
    </location>
</feature>
<evidence type="ECO:0000256" key="5">
    <source>
        <dbReference type="HAMAP-Rule" id="MF_01350"/>
    </source>
</evidence>
<feature type="transmembrane region" description="Helical" evidence="5">
    <location>
        <begin position="328"/>
        <end position="352"/>
    </location>
</feature>
<dbReference type="PROSITE" id="PS00668">
    <property type="entry name" value="COMPLEX1_ND1_2"/>
    <property type="match status" value="1"/>
</dbReference>
<comment type="similarity">
    <text evidence="5 6">Belongs to the complex I subunit 1 family.</text>
</comment>
<comment type="catalytic activity">
    <reaction evidence="5">
        <text>a quinone + NADH + 5 H(+)(in) = a quinol + NAD(+) + 4 H(+)(out)</text>
        <dbReference type="Rhea" id="RHEA:57888"/>
        <dbReference type="ChEBI" id="CHEBI:15378"/>
        <dbReference type="ChEBI" id="CHEBI:24646"/>
        <dbReference type="ChEBI" id="CHEBI:57540"/>
        <dbReference type="ChEBI" id="CHEBI:57945"/>
        <dbReference type="ChEBI" id="CHEBI:132124"/>
    </reaction>
</comment>
<name>A0ABS7TCJ6_9GAMM</name>
<dbReference type="NCBIfam" id="NF004742">
    <property type="entry name" value="PRK06076.1-3"/>
    <property type="match status" value="1"/>
</dbReference>
<comment type="subcellular location">
    <subcellularLocation>
        <location evidence="5 6">Cell membrane</location>
        <topology evidence="5 6">Multi-pass membrane protein</topology>
    </subcellularLocation>
    <subcellularLocation>
        <location evidence="1">Membrane</location>
        <topology evidence="1">Multi-pass membrane protein</topology>
    </subcellularLocation>
</comment>
<keyword evidence="5 6" id="KW-0520">NAD</keyword>
<dbReference type="Pfam" id="PF00146">
    <property type="entry name" value="NADHdh"/>
    <property type="match status" value="1"/>
</dbReference>
<dbReference type="NCBIfam" id="NF004741">
    <property type="entry name" value="PRK06076.1-2"/>
    <property type="match status" value="1"/>
</dbReference>
<gene>
    <name evidence="5 7" type="primary">nuoH</name>
    <name evidence="7" type="ORF">K7B09_04450</name>
</gene>
<feature type="transmembrane region" description="Helical" evidence="5">
    <location>
        <begin position="60"/>
        <end position="78"/>
    </location>
</feature>
<dbReference type="InterPro" id="IPR001694">
    <property type="entry name" value="NADH_UbQ_OxRdtase_su1/FPO"/>
</dbReference>
<keyword evidence="5" id="KW-1003">Cell membrane</keyword>
<dbReference type="PANTHER" id="PTHR11432">
    <property type="entry name" value="NADH DEHYDROGENASE SUBUNIT 1"/>
    <property type="match status" value="1"/>
</dbReference>
<feature type="transmembrane region" description="Helical" evidence="5">
    <location>
        <begin position="12"/>
        <end position="45"/>
    </location>
</feature>
<evidence type="ECO:0000256" key="6">
    <source>
        <dbReference type="RuleBase" id="RU000471"/>
    </source>
</evidence>
<keyword evidence="5" id="KW-0874">Quinone</keyword>
<keyword evidence="8" id="KW-1185">Reference proteome</keyword>
<accession>A0ABS7TCJ6</accession>
<dbReference type="PANTHER" id="PTHR11432:SF3">
    <property type="entry name" value="NADH-UBIQUINONE OXIDOREDUCTASE CHAIN 1"/>
    <property type="match status" value="1"/>
</dbReference>
<comment type="caution">
    <text evidence="7">The sequence shown here is derived from an EMBL/GenBank/DDBJ whole genome shotgun (WGS) entry which is preliminary data.</text>
</comment>
<feature type="transmembrane region" description="Helical" evidence="5">
    <location>
        <begin position="247"/>
        <end position="275"/>
    </location>
</feature>
<dbReference type="HAMAP" id="MF_01350">
    <property type="entry name" value="NDH1_NuoH"/>
    <property type="match status" value="1"/>
</dbReference>
<evidence type="ECO:0000313" key="8">
    <source>
        <dbReference type="Proteomes" id="UP001430290"/>
    </source>
</evidence>
<protein>
    <recommendedName>
        <fullName evidence="5">NADH-quinone oxidoreductase subunit H</fullName>
        <ecNumber evidence="5">7.1.1.-</ecNumber>
    </recommendedName>
    <alternativeName>
        <fullName evidence="5">NADH dehydrogenase I subunit H</fullName>
    </alternativeName>
    <alternativeName>
        <fullName evidence="5">NDH-1 subunit H</fullName>
    </alternativeName>
</protein>
<comment type="subunit">
    <text evidence="5">NDH-1 is composed of 14 different subunits. Subunits NuoA, H, J, K, L, M, N constitute the membrane sector of the complex.</text>
</comment>
<keyword evidence="5" id="KW-0830">Ubiquinone</keyword>
<feature type="transmembrane region" description="Helical" evidence="5">
    <location>
        <begin position="90"/>
        <end position="112"/>
    </location>
</feature>
<dbReference type="InterPro" id="IPR018086">
    <property type="entry name" value="NADH_UbQ_OxRdtase_su1_CS"/>
</dbReference>
<keyword evidence="3 5" id="KW-1133">Transmembrane helix</keyword>
<feature type="transmembrane region" description="Helical" evidence="5">
    <location>
        <begin position="295"/>
        <end position="316"/>
    </location>
</feature>
<keyword evidence="2 5" id="KW-0812">Transmembrane</keyword>
<dbReference type="EMBL" id="JAIQDJ010000001">
    <property type="protein sequence ID" value="MBZ4185575.1"/>
    <property type="molecule type" value="Genomic_DNA"/>
</dbReference>
<keyword evidence="7" id="KW-0560">Oxidoreductase</keyword>
<keyword evidence="4 5" id="KW-0472">Membrane</keyword>
<keyword evidence="5" id="KW-1278">Translocase</keyword>
<dbReference type="Proteomes" id="UP001430290">
    <property type="component" value="Unassembled WGS sequence"/>
</dbReference>
<evidence type="ECO:0000256" key="1">
    <source>
        <dbReference type="ARBA" id="ARBA00004141"/>
    </source>
</evidence>
<sequence length="362" mass="39910">MQYAIDPLRELLLSFGTLGMLVWVVLKILAIAVPVIVSVAFYVVWERKLIGWMHVRHGPMYVGWGVLQAFADVFKLLFKEVVQPTVAHPVLYRLAPMLALVPAFAAWAVVPFDTRVVLSNANAGLLYLLAMTSLGIYGVIIAGWASNSKYAFLGAMRASAQMISYEIAMGFSLVGVLIAAGSLNLSEIVMAQSGKGLVSWFFIPLAPLFVVYFVSGVAETNRAPFDVVEGESEIVAGHMVEYSGSQFALFFLAEYANMLLVSFLTATFFMGGWLSPIPPSWTANIPLLGVVLGDGWWWLLLKVGFFATCFIWFRAAFPRYRYDQIMRLGWKVFIPITIAWIFVTALLVYFGVIGGHAMGAVA</sequence>
<evidence type="ECO:0000313" key="7">
    <source>
        <dbReference type="EMBL" id="MBZ4185575.1"/>
    </source>
</evidence>
<feature type="transmembrane region" description="Helical" evidence="5">
    <location>
        <begin position="167"/>
        <end position="185"/>
    </location>
</feature>
<dbReference type="GO" id="GO:0016491">
    <property type="term" value="F:oxidoreductase activity"/>
    <property type="evidence" value="ECO:0007669"/>
    <property type="project" value="UniProtKB-KW"/>
</dbReference>
<proteinExistence type="inferred from homology"/>
<evidence type="ECO:0000256" key="4">
    <source>
        <dbReference type="ARBA" id="ARBA00023136"/>
    </source>
</evidence>
<reference evidence="7" key="1">
    <citation type="submission" date="2021-09" db="EMBL/GenBank/DDBJ databases">
        <authorList>
            <person name="Wu T."/>
            <person name="Guo S.Z."/>
        </authorList>
    </citation>
    <scope>NUCLEOTIDE SEQUENCE</scope>
    <source>
        <strain evidence="7">RSS-23</strain>
    </source>
</reference>
<feature type="transmembrane region" description="Helical" evidence="5">
    <location>
        <begin position="124"/>
        <end position="146"/>
    </location>
</feature>
<organism evidence="7 8">
    <name type="scientific">Thermomonas beijingensis</name>
    <dbReference type="NCBI Taxonomy" id="2872701"/>
    <lineage>
        <taxon>Bacteria</taxon>
        <taxon>Pseudomonadati</taxon>
        <taxon>Pseudomonadota</taxon>
        <taxon>Gammaproteobacteria</taxon>
        <taxon>Lysobacterales</taxon>
        <taxon>Lysobacteraceae</taxon>
        <taxon>Thermomonas</taxon>
    </lineage>
</organism>
<evidence type="ECO:0000256" key="2">
    <source>
        <dbReference type="ARBA" id="ARBA00022692"/>
    </source>
</evidence>